<keyword evidence="1" id="KW-1133">Transmembrane helix</keyword>
<feature type="transmembrane region" description="Helical" evidence="1">
    <location>
        <begin position="21"/>
        <end position="40"/>
    </location>
</feature>
<name>A0A381Q0C7_9ZZZZ</name>
<accession>A0A381Q0C7</accession>
<evidence type="ECO:0000256" key="1">
    <source>
        <dbReference type="SAM" id="Phobius"/>
    </source>
</evidence>
<feature type="transmembrane region" description="Helical" evidence="1">
    <location>
        <begin position="46"/>
        <end position="70"/>
    </location>
</feature>
<gene>
    <name evidence="2" type="ORF">METZ01_LOCUS25188</name>
</gene>
<protein>
    <submittedName>
        <fullName evidence="2">Uncharacterized protein</fullName>
    </submittedName>
</protein>
<feature type="transmembrane region" description="Helical" evidence="1">
    <location>
        <begin position="100"/>
        <end position="121"/>
    </location>
</feature>
<evidence type="ECO:0000313" key="2">
    <source>
        <dbReference type="EMBL" id="SUZ72334.1"/>
    </source>
</evidence>
<dbReference type="AlphaFoldDB" id="A0A381Q0C7"/>
<keyword evidence="1" id="KW-0472">Membrane</keyword>
<reference evidence="2" key="1">
    <citation type="submission" date="2018-05" db="EMBL/GenBank/DDBJ databases">
        <authorList>
            <person name="Lanie J.A."/>
            <person name="Ng W.-L."/>
            <person name="Kazmierczak K.M."/>
            <person name="Andrzejewski T.M."/>
            <person name="Davidsen T.M."/>
            <person name="Wayne K.J."/>
            <person name="Tettelin H."/>
            <person name="Glass J.I."/>
            <person name="Rusch D."/>
            <person name="Podicherti R."/>
            <person name="Tsui H.-C.T."/>
            <person name="Winkler M.E."/>
        </authorList>
    </citation>
    <scope>NUCLEOTIDE SEQUENCE</scope>
</reference>
<dbReference type="EMBL" id="UINC01001150">
    <property type="protein sequence ID" value="SUZ72334.1"/>
    <property type="molecule type" value="Genomic_DNA"/>
</dbReference>
<proteinExistence type="predicted"/>
<keyword evidence="1" id="KW-0812">Transmembrane</keyword>
<sequence length="122" mass="13048">MQQGTWVQLIHSRGTDAHAIILPYVVSVLGTFAFILWGGAALDVGAVQLAIAAWIVLGSLWTMLWFDGVIADLAAGMKDMDQDVAASNIGQNFAKAPFPLFRGFNALVIVAMAVLQLIALYS</sequence>
<organism evidence="2">
    <name type="scientific">marine metagenome</name>
    <dbReference type="NCBI Taxonomy" id="408172"/>
    <lineage>
        <taxon>unclassified sequences</taxon>
        <taxon>metagenomes</taxon>
        <taxon>ecological metagenomes</taxon>
    </lineage>
</organism>